<organism evidence="6 7">
    <name type="scientific">Thermogemmatispora tikiterensis</name>
    <dbReference type="NCBI Taxonomy" id="1825093"/>
    <lineage>
        <taxon>Bacteria</taxon>
        <taxon>Bacillati</taxon>
        <taxon>Chloroflexota</taxon>
        <taxon>Ktedonobacteria</taxon>
        <taxon>Thermogemmatisporales</taxon>
        <taxon>Thermogemmatisporaceae</taxon>
        <taxon>Thermogemmatispora</taxon>
    </lineage>
</organism>
<dbReference type="Gene3D" id="3.40.640.10">
    <property type="entry name" value="Type I PLP-dependent aspartate aminotransferase-like (Major domain)"/>
    <property type="match status" value="1"/>
</dbReference>
<dbReference type="InterPro" id="IPR015424">
    <property type="entry name" value="PyrdxlP-dep_Trfase"/>
</dbReference>
<dbReference type="PANTHER" id="PTHR30244">
    <property type="entry name" value="TRANSAMINASE"/>
    <property type="match status" value="1"/>
</dbReference>
<feature type="active site" description="Proton acceptor" evidence="3">
    <location>
        <position position="227"/>
    </location>
</feature>
<dbReference type="PANTHER" id="PTHR30244:SF36">
    <property type="entry name" value="3-OXO-GLUCOSE-6-PHOSPHATE:GLUTAMATE AMINOTRANSFERASE"/>
    <property type="match status" value="1"/>
</dbReference>
<comment type="caution">
    <text evidence="6">The sequence shown here is derived from an EMBL/GenBank/DDBJ whole genome shotgun (WGS) entry which is preliminary data.</text>
</comment>
<gene>
    <name evidence="6" type="ORF">A4R35_10840</name>
</gene>
<evidence type="ECO:0000256" key="5">
    <source>
        <dbReference type="RuleBase" id="RU004508"/>
    </source>
</evidence>
<dbReference type="AlphaFoldDB" id="A0A328VGQ0"/>
<proteinExistence type="inferred from homology"/>
<dbReference type="Pfam" id="PF01041">
    <property type="entry name" value="DegT_DnrJ_EryC1"/>
    <property type="match status" value="1"/>
</dbReference>
<dbReference type="Gene3D" id="3.90.1150.10">
    <property type="entry name" value="Aspartate Aminotransferase, domain 1"/>
    <property type="match status" value="1"/>
</dbReference>
<dbReference type="EMBL" id="MCIF01000002">
    <property type="protein sequence ID" value="RAQ96031.1"/>
    <property type="molecule type" value="Genomic_DNA"/>
</dbReference>
<comment type="similarity">
    <text evidence="2 5">Belongs to the DegT/DnrJ/EryC1 family.</text>
</comment>
<dbReference type="GO" id="GO:0000271">
    <property type="term" value="P:polysaccharide biosynthetic process"/>
    <property type="evidence" value="ECO:0007669"/>
    <property type="project" value="TreeGrafter"/>
</dbReference>
<dbReference type="InterPro" id="IPR015422">
    <property type="entry name" value="PyrdxlP-dep_Trfase_small"/>
</dbReference>
<dbReference type="Proteomes" id="UP000248706">
    <property type="component" value="Unassembled WGS sequence"/>
</dbReference>
<reference evidence="6 7" key="1">
    <citation type="submission" date="2016-08" db="EMBL/GenBank/DDBJ databases">
        <title>Analysis of Carbohydrate Active Enzymes in Thermogemmatispora T81 Reveals Carbohydrate Degradation Ability.</title>
        <authorList>
            <person name="Tomazini A."/>
            <person name="Lal S."/>
            <person name="Stott M."/>
            <person name="Henrissat B."/>
            <person name="Polikarpov I."/>
            <person name="Sparling R."/>
            <person name="Levin D.B."/>
        </authorList>
    </citation>
    <scope>NUCLEOTIDE SEQUENCE [LARGE SCALE GENOMIC DNA]</scope>
    <source>
        <strain evidence="6 7">T81</strain>
    </source>
</reference>
<dbReference type="CDD" id="cd00616">
    <property type="entry name" value="AHBA_syn"/>
    <property type="match status" value="1"/>
</dbReference>
<evidence type="ECO:0008006" key="8">
    <source>
        <dbReference type="Google" id="ProtNLM"/>
    </source>
</evidence>
<evidence type="ECO:0000256" key="4">
    <source>
        <dbReference type="PIRSR" id="PIRSR000390-2"/>
    </source>
</evidence>
<sequence>MSRSASYATAAAAPSEARPLIPAQGNGRRLLQRLNALQQEVAEVVEEAVESGSHTNGPRVQALEEAFKTYLQVADAIAVNSGSSALRAACELLRLPPGTEVIVPAYTFIMTAYAVNDAFAFEPQSGALAKGGLIPVFVDIDPQTYTIDLASVREALSERTRAIIAVHMLGQMADMRPLLDLADEHQLFVIEDAAQAHGATYTDPQTNHIYQAGSMGDCGCFSLSDVKNIGSMGNDAGLLTLTTRLGSRLPALTAEARAWRNTGRLGRHRYEHQTWGIRARMDEYSASECLAQLRYLDSWVSRRQQIAARYNTALAGTSFTPPYTAPGRTHAFFNYMVKAPTLEARRLLESRLRAAGIQVADTYSVVPDQPLYRQGSLPCRIVAAERAREVARLLVAIPCYPELGEEEVARIEEVLSRCP</sequence>
<evidence type="ECO:0000313" key="6">
    <source>
        <dbReference type="EMBL" id="RAQ96031.1"/>
    </source>
</evidence>
<evidence type="ECO:0000256" key="1">
    <source>
        <dbReference type="ARBA" id="ARBA00022898"/>
    </source>
</evidence>
<name>A0A328VGQ0_9CHLR</name>
<accession>A0A328VGQ0</accession>
<dbReference type="GO" id="GO:0008483">
    <property type="term" value="F:transaminase activity"/>
    <property type="evidence" value="ECO:0007669"/>
    <property type="project" value="TreeGrafter"/>
</dbReference>
<dbReference type="PIRSF" id="PIRSF000390">
    <property type="entry name" value="PLP_StrS"/>
    <property type="match status" value="1"/>
</dbReference>
<keyword evidence="1 4" id="KW-0663">Pyridoxal phosphate</keyword>
<dbReference type="OrthoDB" id="9810913at2"/>
<feature type="modified residue" description="N6-(pyridoxal phosphate)lysine" evidence="4">
    <location>
        <position position="227"/>
    </location>
</feature>
<dbReference type="InterPro" id="IPR015421">
    <property type="entry name" value="PyrdxlP-dep_Trfase_major"/>
</dbReference>
<evidence type="ECO:0000256" key="3">
    <source>
        <dbReference type="PIRSR" id="PIRSR000390-1"/>
    </source>
</evidence>
<dbReference type="GO" id="GO:0030170">
    <property type="term" value="F:pyridoxal phosphate binding"/>
    <property type="evidence" value="ECO:0007669"/>
    <property type="project" value="TreeGrafter"/>
</dbReference>
<dbReference type="RefSeq" id="WP_112429265.1">
    <property type="nucleotide sequence ID" value="NZ_MCIF01000002.1"/>
</dbReference>
<keyword evidence="7" id="KW-1185">Reference proteome</keyword>
<dbReference type="SUPFAM" id="SSF53383">
    <property type="entry name" value="PLP-dependent transferases"/>
    <property type="match status" value="1"/>
</dbReference>
<protein>
    <recommendedName>
        <fullName evidence="8">DegT/DnrJ/EryC1/StrS family aminotransferase</fullName>
    </recommendedName>
</protein>
<dbReference type="InterPro" id="IPR000653">
    <property type="entry name" value="DegT/StrS_aminotransferase"/>
</dbReference>
<evidence type="ECO:0000313" key="7">
    <source>
        <dbReference type="Proteomes" id="UP000248706"/>
    </source>
</evidence>
<evidence type="ECO:0000256" key="2">
    <source>
        <dbReference type="ARBA" id="ARBA00037999"/>
    </source>
</evidence>